<comment type="caution">
    <text evidence="3">The sequence shown here is derived from an EMBL/GenBank/DDBJ whole genome shotgun (WGS) entry which is preliminary data.</text>
</comment>
<dbReference type="EMBL" id="BQXU01000002">
    <property type="protein sequence ID" value="GKT41057.1"/>
    <property type="molecule type" value="Genomic_DNA"/>
</dbReference>
<evidence type="ECO:0000256" key="1">
    <source>
        <dbReference type="SAM" id="MobiDB-lite"/>
    </source>
</evidence>
<dbReference type="PANTHER" id="PTHR38790:SF4">
    <property type="entry name" value="2EXR DOMAIN-CONTAINING PROTEIN"/>
    <property type="match status" value="1"/>
</dbReference>
<evidence type="ECO:0000313" key="4">
    <source>
        <dbReference type="Proteomes" id="UP001055115"/>
    </source>
</evidence>
<feature type="domain" description="DUF7730" evidence="2">
    <location>
        <begin position="27"/>
        <end position="196"/>
    </location>
</feature>
<dbReference type="GeneID" id="73322040"/>
<keyword evidence="4" id="KW-1185">Reference proteome</keyword>
<reference evidence="3 4" key="1">
    <citation type="submission" date="2022-03" db="EMBL/GenBank/DDBJ databases">
        <title>Genome data of Colletotrichum spp.</title>
        <authorList>
            <person name="Utami Y.D."/>
            <person name="Hiruma K."/>
        </authorList>
    </citation>
    <scope>NUCLEOTIDE SEQUENCE [LARGE SCALE GENOMIC DNA]</scope>
    <source>
        <strain evidence="3 4">MAFF 239500</strain>
    </source>
</reference>
<evidence type="ECO:0000313" key="3">
    <source>
        <dbReference type="EMBL" id="GKT41057.1"/>
    </source>
</evidence>
<evidence type="ECO:0000259" key="2">
    <source>
        <dbReference type="Pfam" id="PF24864"/>
    </source>
</evidence>
<dbReference type="Proteomes" id="UP001055115">
    <property type="component" value="Unassembled WGS sequence"/>
</dbReference>
<gene>
    <name evidence="3" type="ORF">ColSpa_01238</name>
</gene>
<protein>
    <recommendedName>
        <fullName evidence="2">DUF7730 domain-containing protein</fullName>
    </recommendedName>
</protein>
<feature type="compositionally biased region" description="Basic and acidic residues" evidence="1">
    <location>
        <begin position="432"/>
        <end position="457"/>
    </location>
</feature>
<sequence length="465" mass="54770">MLNLTITIRPEFPLPPRPQRRGIPIMQFPREIRNQIYRDALVEPKRSEITHEPGCQFKSDKSTKWEPPAFLLKNVTVCENPHRLVTKSACTCDKRKCINLLQANRQIHAEAAPIFWSQKTFCFLSGFEVIVALKHILRHQYRNCVTEICLMSPADNGAPLHVSLDGSSLGDSCPKNWPLFWHTISKCFSLRRLQISPRIVMTSRFEVLHVTVKRPKLEIELVSLIPFFQRGQSMEEYPFEIDSGMHHRTIYGEVRYGVHSIEQLMQEDEEQEPDERYWGCLAEDCDIYNLYIFADVRERLLDSWCCGRYASPNATGDEDDEYWPFYFDIWHAMHQERNKFMAALDDGNEFVVLFYGLPPSGRQARQAAKQKYALENKQREMNGMTDAEREVNKKSRQLRKEKRKKLEEERQAIADENPRLPDPNINWVSPEILEKQQKEVALKEIRRSQKENSEMRRKERKRVQR</sequence>
<dbReference type="PANTHER" id="PTHR38790">
    <property type="entry name" value="2EXR DOMAIN-CONTAINING PROTEIN-RELATED"/>
    <property type="match status" value="1"/>
</dbReference>
<feature type="region of interest" description="Disordered" evidence="1">
    <location>
        <begin position="375"/>
        <end position="465"/>
    </location>
</feature>
<feature type="compositionally biased region" description="Basic and acidic residues" evidence="1">
    <location>
        <begin position="375"/>
        <end position="393"/>
    </location>
</feature>
<dbReference type="InterPro" id="IPR056632">
    <property type="entry name" value="DUF7730"/>
</dbReference>
<dbReference type="AlphaFoldDB" id="A0AA37L377"/>
<name>A0AA37L377_9PEZI</name>
<dbReference type="RefSeq" id="XP_049123407.1">
    <property type="nucleotide sequence ID" value="XM_049267450.1"/>
</dbReference>
<dbReference type="Pfam" id="PF24864">
    <property type="entry name" value="DUF7730"/>
    <property type="match status" value="1"/>
</dbReference>
<organism evidence="3 4">
    <name type="scientific">Colletotrichum spaethianum</name>
    <dbReference type="NCBI Taxonomy" id="700344"/>
    <lineage>
        <taxon>Eukaryota</taxon>
        <taxon>Fungi</taxon>
        <taxon>Dikarya</taxon>
        <taxon>Ascomycota</taxon>
        <taxon>Pezizomycotina</taxon>
        <taxon>Sordariomycetes</taxon>
        <taxon>Hypocreomycetidae</taxon>
        <taxon>Glomerellales</taxon>
        <taxon>Glomerellaceae</taxon>
        <taxon>Colletotrichum</taxon>
        <taxon>Colletotrichum spaethianum species complex</taxon>
    </lineage>
</organism>
<accession>A0AA37L377</accession>
<feature type="compositionally biased region" description="Basic and acidic residues" evidence="1">
    <location>
        <begin position="404"/>
        <end position="419"/>
    </location>
</feature>
<feature type="compositionally biased region" description="Basic residues" evidence="1">
    <location>
        <begin position="394"/>
        <end position="403"/>
    </location>
</feature>
<proteinExistence type="predicted"/>